<dbReference type="EMBL" id="CP024996">
    <property type="protein sequence ID" value="AYR25791.1"/>
    <property type="molecule type" value="Genomic_DNA"/>
</dbReference>
<dbReference type="Proteomes" id="UP000269199">
    <property type="component" value="Chromosome"/>
</dbReference>
<evidence type="ECO:0000256" key="1">
    <source>
        <dbReference type="SAM" id="Phobius"/>
    </source>
</evidence>
<keyword evidence="1" id="KW-0472">Membrane</keyword>
<name>A0AAD0XGX5_9BURK</name>
<protein>
    <submittedName>
        <fullName evidence="2">Uncharacterized protein</fullName>
    </submittedName>
</protein>
<dbReference type="AlphaFoldDB" id="A0AAD0XGX5"/>
<sequence length="61" mass="6508">MKPATELITAPIKKTPSGVFFLVGLAATCNIIGLPLAPHTLTSITNYSALRNLLKLPQHPL</sequence>
<reference evidence="2 3" key="1">
    <citation type="submission" date="2017-11" db="EMBL/GenBank/DDBJ databases">
        <title>Complete genome sequence of Herbaspirillum rubrisubalbicans DSM 11543.</title>
        <authorList>
            <person name="Chen M."/>
            <person name="An Q."/>
        </authorList>
    </citation>
    <scope>NUCLEOTIDE SEQUENCE [LARGE SCALE GENOMIC DNA]</scope>
    <source>
        <strain evidence="2 3">DSM 11543</strain>
    </source>
</reference>
<organism evidence="2 3">
    <name type="scientific">Herbaspirillum rubrisubalbicans</name>
    <dbReference type="NCBI Taxonomy" id="80842"/>
    <lineage>
        <taxon>Bacteria</taxon>
        <taxon>Pseudomonadati</taxon>
        <taxon>Pseudomonadota</taxon>
        <taxon>Betaproteobacteria</taxon>
        <taxon>Burkholderiales</taxon>
        <taxon>Oxalobacteraceae</taxon>
        <taxon>Herbaspirillum</taxon>
    </lineage>
</organism>
<proteinExistence type="predicted"/>
<gene>
    <name evidence="2" type="ORF">RC54_19100</name>
</gene>
<evidence type="ECO:0000313" key="3">
    <source>
        <dbReference type="Proteomes" id="UP000269199"/>
    </source>
</evidence>
<keyword evidence="1" id="KW-0812">Transmembrane</keyword>
<accession>A0AAD0XGX5</accession>
<keyword evidence="1" id="KW-1133">Transmembrane helix</keyword>
<feature type="transmembrane region" description="Helical" evidence="1">
    <location>
        <begin position="20"/>
        <end position="41"/>
    </location>
</feature>
<evidence type="ECO:0000313" key="2">
    <source>
        <dbReference type="EMBL" id="AYR25791.1"/>
    </source>
</evidence>